<dbReference type="STRING" id="1110546.GCA_001078375_00141"/>
<feature type="transmembrane region" description="Helical" evidence="1">
    <location>
        <begin position="204"/>
        <end position="232"/>
    </location>
</feature>
<feature type="transmembrane region" description="Helical" evidence="1">
    <location>
        <begin position="306"/>
        <end position="330"/>
    </location>
</feature>
<dbReference type="Proteomes" id="UP000238877">
    <property type="component" value="Unassembled WGS sequence"/>
</dbReference>
<feature type="transmembrane region" description="Helical" evidence="1">
    <location>
        <begin position="118"/>
        <end position="137"/>
    </location>
</feature>
<sequence length="359" mass="41031">MRERQSNIELLRIVAMIGIVMHHFCVHGSFTFTPDVTVNKIFLQFFSLFGKAGVAAFVIITGYFMINAKFKLHKFAKLVGQIWFYSLAMLGVALVLGLDTVTSTNIIKSLLPIGAMSWFGQNFLVLYLLTLFINPIIHRLQQNYLRLLLLIGLVIWFLTPTILNLFPQLPHTTFGFKHIFSFVYFYTIGAYIKLYGESITQKTGVLVTSIGLAGSTLGIILVDILAMINPIYVTQTLYFSLKDYGVFLLTIGLGAFILFLKSNIAYRSWINTVAATTFGIYLIHDNGLFARYMWDHIFYTYQYYDSLLLPIYAVCVVAIVFVVGMSIDYLRIQFLEKPLMQHITPILEQGQEWVQRHLD</sequence>
<feature type="transmembrane region" description="Helical" evidence="1">
    <location>
        <begin position="78"/>
        <end position="98"/>
    </location>
</feature>
<dbReference type="AlphaFoldDB" id="A0A2S7ZP36"/>
<comment type="caution">
    <text evidence="3">The sequence shown here is derived from an EMBL/GenBank/DDBJ whole genome shotgun (WGS) entry which is preliminary data.</text>
</comment>
<gene>
    <name evidence="3" type="ORF">VTHSUH11_05850</name>
</gene>
<keyword evidence="1" id="KW-0472">Membrane</keyword>
<evidence type="ECO:0000313" key="4">
    <source>
        <dbReference type="Proteomes" id="UP000238877"/>
    </source>
</evidence>
<evidence type="ECO:0000256" key="1">
    <source>
        <dbReference type="SAM" id="Phobius"/>
    </source>
</evidence>
<proteinExistence type="predicted"/>
<accession>A0A2S7ZP36</accession>
<feature type="transmembrane region" description="Helical" evidence="1">
    <location>
        <begin position="42"/>
        <end position="66"/>
    </location>
</feature>
<feature type="transmembrane region" description="Helical" evidence="1">
    <location>
        <begin position="175"/>
        <end position="192"/>
    </location>
</feature>
<dbReference type="Pfam" id="PF01757">
    <property type="entry name" value="Acyl_transf_3"/>
    <property type="match status" value="1"/>
</dbReference>
<feature type="transmembrane region" description="Helical" evidence="1">
    <location>
        <begin position="144"/>
        <end position="163"/>
    </location>
</feature>
<evidence type="ECO:0000259" key="2">
    <source>
        <dbReference type="Pfam" id="PF01757"/>
    </source>
</evidence>
<keyword evidence="1" id="KW-1133">Transmembrane helix</keyword>
<organism evidence="3 4">
    <name type="scientific">Veillonella tobetsuensis</name>
    <dbReference type="NCBI Taxonomy" id="1110546"/>
    <lineage>
        <taxon>Bacteria</taxon>
        <taxon>Bacillati</taxon>
        <taxon>Bacillota</taxon>
        <taxon>Negativicutes</taxon>
        <taxon>Veillonellales</taxon>
        <taxon>Veillonellaceae</taxon>
        <taxon>Veillonella</taxon>
    </lineage>
</organism>
<feature type="transmembrane region" description="Helical" evidence="1">
    <location>
        <begin position="244"/>
        <end position="260"/>
    </location>
</feature>
<protein>
    <recommendedName>
        <fullName evidence="2">Acyltransferase 3 domain-containing protein</fullName>
    </recommendedName>
</protein>
<evidence type="ECO:0000313" key="3">
    <source>
        <dbReference type="EMBL" id="PQL25038.1"/>
    </source>
</evidence>
<dbReference type="GO" id="GO:0016747">
    <property type="term" value="F:acyltransferase activity, transferring groups other than amino-acyl groups"/>
    <property type="evidence" value="ECO:0007669"/>
    <property type="project" value="InterPro"/>
</dbReference>
<dbReference type="RefSeq" id="WP_105092974.1">
    <property type="nucleotide sequence ID" value="NZ_PPDF01000011.1"/>
</dbReference>
<reference evidence="3 4" key="1">
    <citation type="submission" date="2018-01" db="EMBL/GenBank/DDBJ databases">
        <title>Draft genome sequences of clinical isolates and type strains of oral Veillonella including Veillonella infantum sp., nov.</title>
        <authorList>
            <person name="Mashima I."/>
            <person name="Liao Y.-C."/>
            <person name="Sabharwal A."/>
            <person name="Haase E.M."/>
            <person name="Nakazawa F."/>
            <person name="Scannapieco F.A."/>
        </authorList>
    </citation>
    <scope>NUCLEOTIDE SEQUENCE [LARGE SCALE GENOMIC DNA]</scope>
    <source>
        <strain evidence="3 4">Y6</strain>
    </source>
</reference>
<dbReference type="EMBL" id="PPDF01000011">
    <property type="protein sequence ID" value="PQL25038.1"/>
    <property type="molecule type" value="Genomic_DNA"/>
</dbReference>
<dbReference type="InterPro" id="IPR002656">
    <property type="entry name" value="Acyl_transf_3_dom"/>
</dbReference>
<name>A0A2S7ZP36_9FIRM</name>
<feature type="domain" description="Acyltransferase 3" evidence="2">
    <location>
        <begin position="7"/>
        <end position="325"/>
    </location>
</feature>
<keyword evidence="1" id="KW-0812">Transmembrane</keyword>
<feature type="transmembrane region" description="Helical" evidence="1">
    <location>
        <begin position="12"/>
        <end position="30"/>
    </location>
</feature>
<feature type="transmembrane region" description="Helical" evidence="1">
    <location>
        <begin position="272"/>
        <end position="294"/>
    </location>
</feature>